<protein>
    <submittedName>
        <fullName evidence="1">Uncharacterized protein</fullName>
    </submittedName>
</protein>
<comment type="caution">
    <text evidence="1">The sequence shown here is derived from an EMBL/GenBank/DDBJ whole genome shotgun (WGS) entry which is preliminary data.</text>
</comment>
<reference evidence="1" key="1">
    <citation type="submission" date="2022-08" db="EMBL/GenBank/DDBJ databases">
        <authorList>
            <person name="Gutierrez-Valencia J."/>
        </authorList>
    </citation>
    <scope>NUCLEOTIDE SEQUENCE</scope>
</reference>
<evidence type="ECO:0000313" key="1">
    <source>
        <dbReference type="EMBL" id="CAI0381765.1"/>
    </source>
</evidence>
<organism evidence="1 2">
    <name type="scientific">Linum tenue</name>
    <dbReference type="NCBI Taxonomy" id="586396"/>
    <lineage>
        <taxon>Eukaryota</taxon>
        <taxon>Viridiplantae</taxon>
        <taxon>Streptophyta</taxon>
        <taxon>Embryophyta</taxon>
        <taxon>Tracheophyta</taxon>
        <taxon>Spermatophyta</taxon>
        <taxon>Magnoliopsida</taxon>
        <taxon>eudicotyledons</taxon>
        <taxon>Gunneridae</taxon>
        <taxon>Pentapetalae</taxon>
        <taxon>rosids</taxon>
        <taxon>fabids</taxon>
        <taxon>Malpighiales</taxon>
        <taxon>Linaceae</taxon>
        <taxon>Linum</taxon>
    </lineage>
</organism>
<accession>A0AAV0H8Z8</accession>
<name>A0AAV0H8Z8_9ROSI</name>
<sequence>MGSNLCSKNVRSSELLCPKDGGDNRQEYSGASEPVSSKAVSWWGIQQLWETSSLKIVEPPCPS</sequence>
<keyword evidence="2" id="KW-1185">Reference proteome</keyword>
<evidence type="ECO:0000313" key="2">
    <source>
        <dbReference type="Proteomes" id="UP001154282"/>
    </source>
</evidence>
<dbReference type="EMBL" id="CAMGYJ010000002">
    <property type="protein sequence ID" value="CAI0381765.1"/>
    <property type="molecule type" value="Genomic_DNA"/>
</dbReference>
<proteinExistence type="predicted"/>
<dbReference type="Proteomes" id="UP001154282">
    <property type="component" value="Unassembled WGS sequence"/>
</dbReference>
<gene>
    <name evidence="1" type="ORF">LITE_LOCUS3286</name>
</gene>
<dbReference type="AlphaFoldDB" id="A0AAV0H8Z8"/>